<feature type="domain" description="Protein kinase" evidence="12">
    <location>
        <begin position="3"/>
        <end position="281"/>
    </location>
</feature>
<dbReference type="InterPro" id="IPR050660">
    <property type="entry name" value="NEK_Ser/Thr_kinase"/>
</dbReference>
<comment type="similarity">
    <text evidence="1">Belongs to the protein kinase superfamily. NEK Ser/Thr protein kinase family. NIMA subfamily.</text>
</comment>
<keyword evidence="6 13" id="KW-0418">Kinase</keyword>
<dbReference type="PROSITE" id="PS00108">
    <property type="entry name" value="PROTEIN_KINASE_ST"/>
    <property type="match status" value="1"/>
</dbReference>
<keyword evidence="14" id="KW-1185">Reference proteome</keyword>
<protein>
    <recommendedName>
        <fullName evidence="2">non-specific serine/threonine protein kinase</fullName>
        <ecNumber evidence="2">2.7.11.1</ecNumber>
    </recommendedName>
</protein>
<organism evidence="13 14">
    <name type="scientific">Chaetomidium leptoderma</name>
    <dbReference type="NCBI Taxonomy" id="669021"/>
    <lineage>
        <taxon>Eukaryota</taxon>
        <taxon>Fungi</taxon>
        <taxon>Dikarya</taxon>
        <taxon>Ascomycota</taxon>
        <taxon>Pezizomycotina</taxon>
        <taxon>Sordariomycetes</taxon>
        <taxon>Sordariomycetidae</taxon>
        <taxon>Sordariales</taxon>
        <taxon>Chaetomiaceae</taxon>
        <taxon>Chaetomidium</taxon>
    </lineage>
</organism>
<dbReference type="EC" id="2.7.11.1" evidence="2"/>
<name>A0AAN7A102_9PEZI</name>
<dbReference type="PANTHER" id="PTHR43671:SF98">
    <property type="entry name" value="SERINE_THREONINE-PROTEIN KINASE NEK11"/>
    <property type="match status" value="1"/>
</dbReference>
<comment type="catalytic activity">
    <reaction evidence="9">
        <text>L-seryl-[protein] + ATP = O-phospho-L-seryl-[protein] + ADP + H(+)</text>
        <dbReference type="Rhea" id="RHEA:17989"/>
        <dbReference type="Rhea" id="RHEA-COMP:9863"/>
        <dbReference type="Rhea" id="RHEA-COMP:11604"/>
        <dbReference type="ChEBI" id="CHEBI:15378"/>
        <dbReference type="ChEBI" id="CHEBI:29999"/>
        <dbReference type="ChEBI" id="CHEBI:30616"/>
        <dbReference type="ChEBI" id="CHEBI:83421"/>
        <dbReference type="ChEBI" id="CHEBI:456216"/>
        <dbReference type="EC" id="2.7.11.1"/>
    </reaction>
</comment>
<gene>
    <name evidence="13" type="ORF">C8A00DRAFT_29581</name>
</gene>
<reference evidence="13" key="2">
    <citation type="submission" date="2023-05" db="EMBL/GenBank/DDBJ databases">
        <authorList>
            <consortium name="Lawrence Berkeley National Laboratory"/>
            <person name="Steindorff A."/>
            <person name="Hensen N."/>
            <person name="Bonometti L."/>
            <person name="Westerberg I."/>
            <person name="Brannstrom I.O."/>
            <person name="Guillou S."/>
            <person name="Cros-Aarteil S."/>
            <person name="Calhoun S."/>
            <person name="Haridas S."/>
            <person name="Kuo A."/>
            <person name="Mondo S."/>
            <person name="Pangilinan J."/>
            <person name="Riley R."/>
            <person name="Labutti K."/>
            <person name="Andreopoulos B."/>
            <person name="Lipzen A."/>
            <person name="Chen C."/>
            <person name="Yanf M."/>
            <person name="Daum C."/>
            <person name="Ng V."/>
            <person name="Clum A."/>
            <person name="Ohm R."/>
            <person name="Martin F."/>
            <person name="Silar P."/>
            <person name="Natvig D."/>
            <person name="Lalanne C."/>
            <person name="Gautier V."/>
            <person name="Ament-Velasquez S.L."/>
            <person name="Kruys A."/>
            <person name="Hutchinson M.I."/>
            <person name="Powell A.J."/>
            <person name="Barry K."/>
            <person name="Miller A.N."/>
            <person name="Grigoriev I.V."/>
            <person name="Debuchy R."/>
            <person name="Gladieux P."/>
            <person name="Thoren M.H."/>
            <person name="Johannesson H."/>
        </authorList>
    </citation>
    <scope>NUCLEOTIDE SEQUENCE</scope>
    <source>
        <strain evidence="13">CBS 538.74</strain>
    </source>
</reference>
<keyword evidence="5 10" id="KW-0547">Nucleotide-binding</keyword>
<reference evidence="13" key="1">
    <citation type="journal article" date="2023" name="Mol. Phylogenet. Evol.">
        <title>Genome-scale phylogeny and comparative genomics of the fungal order Sordariales.</title>
        <authorList>
            <person name="Hensen N."/>
            <person name="Bonometti L."/>
            <person name="Westerberg I."/>
            <person name="Brannstrom I.O."/>
            <person name="Guillou S."/>
            <person name="Cros-Aarteil S."/>
            <person name="Calhoun S."/>
            <person name="Haridas S."/>
            <person name="Kuo A."/>
            <person name="Mondo S."/>
            <person name="Pangilinan J."/>
            <person name="Riley R."/>
            <person name="LaButti K."/>
            <person name="Andreopoulos B."/>
            <person name="Lipzen A."/>
            <person name="Chen C."/>
            <person name="Yan M."/>
            <person name="Daum C."/>
            <person name="Ng V."/>
            <person name="Clum A."/>
            <person name="Steindorff A."/>
            <person name="Ohm R.A."/>
            <person name="Martin F."/>
            <person name="Silar P."/>
            <person name="Natvig D.O."/>
            <person name="Lalanne C."/>
            <person name="Gautier V."/>
            <person name="Ament-Velasquez S.L."/>
            <person name="Kruys A."/>
            <person name="Hutchinson M.I."/>
            <person name="Powell A.J."/>
            <person name="Barry K."/>
            <person name="Miller A.N."/>
            <person name="Grigoriev I.V."/>
            <person name="Debuchy R."/>
            <person name="Gladieux P."/>
            <person name="Hiltunen Thoren M."/>
            <person name="Johannesson H."/>
        </authorList>
    </citation>
    <scope>NUCLEOTIDE SEQUENCE</scope>
    <source>
        <strain evidence="13">CBS 538.74</strain>
    </source>
</reference>
<keyword evidence="3 11" id="KW-0723">Serine/threonine-protein kinase</keyword>
<keyword evidence="7 10" id="KW-0067">ATP-binding</keyword>
<dbReference type="InterPro" id="IPR017441">
    <property type="entry name" value="Protein_kinase_ATP_BS"/>
</dbReference>
<dbReference type="InterPro" id="IPR000719">
    <property type="entry name" value="Prot_kinase_dom"/>
</dbReference>
<dbReference type="PANTHER" id="PTHR43671">
    <property type="entry name" value="SERINE/THREONINE-PROTEIN KINASE NEK"/>
    <property type="match status" value="1"/>
</dbReference>
<dbReference type="GO" id="GO:0005524">
    <property type="term" value="F:ATP binding"/>
    <property type="evidence" value="ECO:0007669"/>
    <property type="project" value="UniProtKB-UniRule"/>
</dbReference>
<dbReference type="GO" id="GO:0004674">
    <property type="term" value="F:protein serine/threonine kinase activity"/>
    <property type="evidence" value="ECO:0007669"/>
    <property type="project" value="UniProtKB-KW"/>
</dbReference>
<evidence type="ECO:0000313" key="14">
    <source>
        <dbReference type="Proteomes" id="UP001302745"/>
    </source>
</evidence>
<evidence type="ECO:0000256" key="8">
    <source>
        <dbReference type="ARBA" id="ARBA00047899"/>
    </source>
</evidence>
<comment type="catalytic activity">
    <reaction evidence="8">
        <text>L-threonyl-[protein] + ATP = O-phospho-L-threonyl-[protein] + ADP + H(+)</text>
        <dbReference type="Rhea" id="RHEA:46608"/>
        <dbReference type="Rhea" id="RHEA-COMP:11060"/>
        <dbReference type="Rhea" id="RHEA-COMP:11605"/>
        <dbReference type="ChEBI" id="CHEBI:15378"/>
        <dbReference type="ChEBI" id="CHEBI:30013"/>
        <dbReference type="ChEBI" id="CHEBI:30616"/>
        <dbReference type="ChEBI" id="CHEBI:61977"/>
        <dbReference type="ChEBI" id="CHEBI:456216"/>
        <dbReference type="EC" id="2.7.11.1"/>
    </reaction>
</comment>
<sequence>MRYHLVSMLGSGGFGTVYKGVHLRTGRVFAVKIMVENDESWDRVVGLSYRGERMILERLNHPHIIRVFNSHGWGTSRVEIFMDLMDGTLESLAHALHPPCPLLAHHALRQMLQALDYLACHGYVHRDVKPENIFYTTTASSNDNGSGLSSSSSSPYHFRLGDFGLCDTESSANLPLNGTMLYMAPELFARPQRRQSHKSDVWALYVTMLWTLDLGGIRRMAVCGGGGGGGGASSAAEALSLALGVAAVGDSDGRVRVFRDMARVDPDERATAGEMLEMLFGGIRGGC</sequence>
<dbReference type="PROSITE" id="PS50011">
    <property type="entry name" value="PROTEIN_KINASE_DOM"/>
    <property type="match status" value="1"/>
</dbReference>
<dbReference type="PROSITE" id="PS00107">
    <property type="entry name" value="PROTEIN_KINASE_ATP"/>
    <property type="match status" value="1"/>
</dbReference>
<evidence type="ECO:0000259" key="12">
    <source>
        <dbReference type="PROSITE" id="PS50011"/>
    </source>
</evidence>
<evidence type="ECO:0000256" key="2">
    <source>
        <dbReference type="ARBA" id="ARBA00012513"/>
    </source>
</evidence>
<dbReference type="InterPro" id="IPR008271">
    <property type="entry name" value="Ser/Thr_kinase_AS"/>
</dbReference>
<evidence type="ECO:0000256" key="5">
    <source>
        <dbReference type="ARBA" id="ARBA00022741"/>
    </source>
</evidence>
<dbReference type="SMART" id="SM00220">
    <property type="entry name" value="S_TKc"/>
    <property type="match status" value="1"/>
</dbReference>
<dbReference type="Pfam" id="PF00069">
    <property type="entry name" value="Pkinase"/>
    <property type="match status" value="1"/>
</dbReference>
<evidence type="ECO:0000256" key="3">
    <source>
        <dbReference type="ARBA" id="ARBA00022527"/>
    </source>
</evidence>
<keyword evidence="4" id="KW-0808">Transferase</keyword>
<evidence type="ECO:0000256" key="10">
    <source>
        <dbReference type="PROSITE-ProRule" id="PRU10141"/>
    </source>
</evidence>
<evidence type="ECO:0000256" key="4">
    <source>
        <dbReference type="ARBA" id="ARBA00022679"/>
    </source>
</evidence>
<dbReference type="Proteomes" id="UP001302745">
    <property type="component" value="Unassembled WGS sequence"/>
</dbReference>
<dbReference type="EMBL" id="MU856850">
    <property type="protein sequence ID" value="KAK4157434.1"/>
    <property type="molecule type" value="Genomic_DNA"/>
</dbReference>
<dbReference type="AlphaFoldDB" id="A0AAN7A102"/>
<evidence type="ECO:0000256" key="11">
    <source>
        <dbReference type="RuleBase" id="RU000304"/>
    </source>
</evidence>
<evidence type="ECO:0000256" key="9">
    <source>
        <dbReference type="ARBA" id="ARBA00048679"/>
    </source>
</evidence>
<comment type="caution">
    <text evidence="13">The sequence shown here is derived from an EMBL/GenBank/DDBJ whole genome shotgun (WGS) entry which is preliminary data.</text>
</comment>
<evidence type="ECO:0000313" key="13">
    <source>
        <dbReference type="EMBL" id="KAK4157434.1"/>
    </source>
</evidence>
<feature type="binding site" evidence="10">
    <location>
        <position position="32"/>
    </location>
    <ligand>
        <name>ATP</name>
        <dbReference type="ChEBI" id="CHEBI:30616"/>
    </ligand>
</feature>
<evidence type="ECO:0000256" key="6">
    <source>
        <dbReference type="ARBA" id="ARBA00022777"/>
    </source>
</evidence>
<accession>A0AAN7A102</accession>
<proteinExistence type="inferred from homology"/>
<evidence type="ECO:0000256" key="7">
    <source>
        <dbReference type="ARBA" id="ARBA00022840"/>
    </source>
</evidence>
<dbReference type="InterPro" id="IPR011009">
    <property type="entry name" value="Kinase-like_dom_sf"/>
</dbReference>
<evidence type="ECO:0000256" key="1">
    <source>
        <dbReference type="ARBA" id="ARBA00010886"/>
    </source>
</evidence>
<dbReference type="SUPFAM" id="SSF56112">
    <property type="entry name" value="Protein kinase-like (PK-like)"/>
    <property type="match status" value="1"/>
</dbReference>
<dbReference type="Gene3D" id="1.10.510.10">
    <property type="entry name" value="Transferase(Phosphotransferase) domain 1"/>
    <property type="match status" value="1"/>
</dbReference>